<protein>
    <submittedName>
        <fullName evidence="1">DUF3800 domain-containing protein</fullName>
    </submittedName>
</protein>
<organism evidence="1 2">
    <name type="scientific">Legionella bononiensis</name>
    <dbReference type="NCBI Taxonomy" id="2793102"/>
    <lineage>
        <taxon>Bacteria</taxon>
        <taxon>Pseudomonadati</taxon>
        <taxon>Pseudomonadota</taxon>
        <taxon>Gammaproteobacteria</taxon>
        <taxon>Legionellales</taxon>
        <taxon>Legionellaceae</taxon>
        <taxon>Legionella</taxon>
    </lineage>
</organism>
<accession>A0ABS1W8S5</accession>
<dbReference type="EMBL" id="JADWVN010000007">
    <property type="protein sequence ID" value="MBL7525766.1"/>
    <property type="molecule type" value="Genomic_DNA"/>
</dbReference>
<evidence type="ECO:0000313" key="1">
    <source>
        <dbReference type="EMBL" id="MBL7525766.1"/>
    </source>
</evidence>
<dbReference type="Proteomes" id="UP000809910">
    <property type="component" value="Unassembled WGS sequence"/>
</dbReference>
<dbReference type="RefSeq" id="WP_203109344.1">
    <property type="nucleotide sequence ID" value="NZ_JADOBG010000010.1"/>
</dbReference>
<evidence type="ECO:0000313" key="2">
    <source>
        <dbReference type="Proteomes" id="UP000809910"/>
    </source>
</evidence>
<comment type="caution">
    <text evidence="1">The sequence shown here is derived from an EMBL/GenBank/DDBJ whole genome shotgun (WGS) entry which is preliminary data.</text>
</comment>
<proteinExistence type="predicted"/>
<reference evidence="1 2" key="1">
    <citation type="submission" date="2020-12" db="EMBL/GenBank/DDBJ databases">
        <title>WGS of Legionella: environmental sample.</title>
        <authorList>
            <person name="Cristino S."/>
            <person name="Girolamini L."/>
            <person name="Salaris S."/>
            <person name="Pascale M.R."/>
            <person name="Mazzotta M."/>
            <person name="Orsini M."/>
            <person name="Grottola A."/>
        </authorList>
    </citation>
    <scope>NUCLEOTIDE SEQUENCE [LARGE SCALE GENOMIC DNA]</scope>
    <source>
        <strain evidence="1 2">30cs62</strain>
    </source>
</reference>
<dbReference type="Pfam" id="PF12686">
    <property type="entry name" value="DUF3800"/>
    <property type="match status" value="1"/>
</dbReference>
<dbReference type="InterPro" id="IPR024524">
    <property type="entry name" value="DUF3800"/>
</dbReference>
<gene>
    <name evidence="1" type="ORF">I5282_04145</name>
</gene>
<name>A0ABS1W8S5_9GAMM</name>
<sequence length="338" mass="39806">MYCYIDESGNTGNHIFDPAQPVQYYGLLISPVNLNESIFEQIQNMRDKLNVSHLHARILGDRLDTISDELANLISIFALNFKVHTVDKVDYIIFQFFDIVFDNDVNPMVPLMWYNSPFRYKLLVAITYFIFNSEIKQLVWKAFSSKNEQSANTAFIETCKKIRNKLHKLPFTSSIRCRVFLILKWAIENYSQISFRIGLKTAYHVNIMCFRSVLDSIRETGVQPTEIVIDKESNYNVPQQEVLDVYRDLKNYSFPYYPHMPHVEFNNIPEVNFKFSSSRNNFGLEITDIYLWICKRKLEGRKLCKKFEELTDSSSFSWTNDISLNTIIKTWLLPNKQR</sequence>
<keyword evidence="2" id="KW-1185">Reference proteome</keyword>